<accession>A0A1C4YID3</accession>
<evidence type="ECO:0000313" key="2">
    <source>
        <dbReference type="EMBL" id="SCF20489.1"/>
    </source>
</evidence>
<dbReference type="OrthoDB" id="9874630at2"/>
<dbReference type="NCBIfam" id="TIGR04497">
    <property type="entry name" value="GRASP_targ_2"/>
    <property type="match status" value="1"/>
</dbReference>
<reference evidence="2 3" key="1">
    <citation type="submission" date="2016-06" db="EMBL/GenBank/DDBJ databases">
        <authorList>
            <person name="Kjaerup R.B."/>
            <person name="Dalgaard T.S."/>
            <person name="Juul-Madsen H.R."/>
        </authorList>
    </citation>
    <scope>NUCLEOTIDE SEQUENCE [LARGE SCALE GENOMIC DNA]</scope>
    <source>
        <strain evidence="2 3">DSM 45626</strain>
    </source>
</reference>
<sequence length="57" mass="6145">MRRKTVRIDTIPADGVELADEQLARMLGGLPRRDAGGSSKTIDDIPSGGRNDTDSDF</sequence>
<feature type="region of interest" description="Disordered" evidence="1">
    <location>
        <begin position="29"/>
        <end position="57"/>
    </location>
</feature>
<proteinExistence type="predicted"/>
<evidence type="ECO:0000256" key="1">
    <source>
        <dbReference type="SAM" id="MobiDB-lite"/>
    </source>
</evidence>
<dbReference type="AlphaFoldDB" id="A0A1C4YID3"/>
<protein>
    <submittedName>
        <fullName evidence="2">Putative ATP-grasp target RiPP</fullName>
    </submittedName>
</protein>
<dbReference type="EMBL" id="FMCW01000049">
    <property type="protein sequence ID" value="SCF20489.1"/>
    <property type="molecule type" value="Genomic_DNA"/>
</dbReference>
<organism evidence="2 3">
    <name type="scientific">Micromonospora haikouensis</name>
    <dbReference type="NCBI Taxonomy" id="686309"/>
    <lineage>
        <taxon>Bacteria</taxon>
        <taxon>Bacillati</taxon>
        <taxon>Actinomycetota</taxon>
        <taxon>Actinomycetes</taxon>
        <taxon>Micromonosporales</taxon>
        <taxon>Micromonosporaceae</taxon>
        <taxon>Micromonospora</taxon>
    </lineage>
</organism>
<evidence type="ECO:0000313" key="3">
    <source>
        <dbReference type="Proteomes" id="UP000199375"/>
    </source>
</evidence>
<dbReference type="Proteomes" id="UP000199375">
    <property type="component" value="Unassembled WGS sequence"/>
</dbReference>
<dbReference type="RefSeq" id="WP_077935160.1">
    <property type="nucleotide sequence ID" value="NZ_CBDREH010000014.1"/>
</dbReference>
<dbReference type="InterPro" id="IPR030988">
    <property type="entry name" value="GRASP_targ_2_Rhodococcus"/>
</dbReference>
<name>A0A1C4YID3_9ACTN</name>
<gene>
    <name evidence="2" type="ORF">GA0070558_1498</name>
</gene>
<dbReference type="GeneID" id="301308794"/>